<dbReference type="InterPro" id="IPR002591">
    <property type="entry name" value="Phosphodiest/P_Trfase"/>
</dbReference>
<dbReference type="KEGG" id="mrob:HH214_00715"/>
<accession>A0A7L5E0Z7</accession>
<dbReference type="Gene3D" id="3.40.720.10">
    <property type="entry name" value="Alkaline Phosphatase, subunit A"/>
    <property type="match status" value="1"/>
</dbReference>
<dbReference type="PANTHER" id="PTHR10151:SF120">
    <property type="entry name" value="BIS(5'-ADENOSYL)-TRIPHOSPHATASE"/>
    <property type="match status" value="1"/>
</dbReference>
<keyword evidence="1" id="KW-0732">Signal</keyword>
<evidence type="ECO:0000313" key="3">
    <source>
        <dbReference type="Proteomes" id="UP000503278"/>
    </source>
</evidence>
<organism evidence="2 3">
    <name type="scientific">Mucilaginibacter robiniae</name>
    <dbReference type="NCBI Taxonomy" id="2728022"/>
    <lineage>
        <taxon>Bacteria</taxon>
        <taxon>Pseudomonadati</taxon>
        <taxon>Bacteroidota</taxon>
        <taxon>Sphingobacteriia</taxon>
        <taxon>Sphingobacteriales</taxon>
        <taxon>Sphingobacteriaceae</taxon>
        <taxon>Mucilaginibacter</taxon>
    </lineage>
</organism>
<dbReference type="EMBL" id="CP051682">
    <property type="protein sequence ID" value="QJD94493.1"/>
    <property type="molecule type" value="Genomic_DNA"/>
</dbReference>
<protein>
    <submittedName>
        <fullName evidence="2">Alkaline phosphatase family protein</fullName>
    </submittedName>
</protein>
<feature type="signal peptide" evidence="1">
    <location>
        <begin position="1"/>
        <end position="21"/>
    </location>
</feature>
<dbReference type="CDD" id="cd16018">
    <property type="entry name" value="Enpp"/>
    <property type="match status" value="1"/>
</dbReference>
<dbReference type="InterPro" id="IPR017850">
    <property type="entry name" value="Alkaline_phosphatase_core_sf"/>
</dbReference>
<dbReference type="AlphaFoldDB" id="A0A7L5E0Z7"/>
<evidence type="ECO:0000256" key="1">
    <source>
        <dbReference type="SAM" id="SignalP"/>
    </source>
</evidence>
<dbReference type="SUPFAM" id="SSF53649">
    <property type="entry name" value="Alkaline phosphatase-like"/>
    <property type="match status" value="1"/>
</dbReference>
<keyword evidence="3" id="KW-1185">Reference proteome</keyword>
<gene>
    <name evidence="2" type="ORF">HH214_00715</name>
</gene>
<proteinExistence type="predicted"/>
<name>A0A7L5E0Z7_9SPHI</name>
<reference evidence="2 3" key="1">
    <citation type="submission" date="2020-04" db="EMBL/GenBank/DDBJ databases">
        <title>Genome sequencing of novel species.</title>
        <authorList>
            <person name="Heo J."/>
            <person name="Kim S.-J."/>
            <person name="Kim J.-S."/>
            <person name="Hong S.-B."/>
            <person name="Kwon S.-W."/>
        </authorList>
    </citation>
    <scope>NUCLEOTIDE SEQUENCE [LARGE SCALE GENOMIC DNA]</scope>
    <source>
        <strain evidence="2 3">F39-2</strain>
    </source>
</reference>
<dbReference type="Proteomes" id="UP000503278">
    <property type="component" value="Chromosome"/>
</dbReference>
<evidence type="ECO:0000313" key="2">
    <source>
        <dbReference type="EMBL" id="QJD94493.1"/>
    </source>
</evidence>
<sequence>MKKATSFIALLFLLTSFQAFCQTDTAQLVIKGRINSKAQQKKPYVIMISIDGMRYDYADKYQAKHLLALRKSGVQAQSMKPAFPSITFPNHYTMVTGLLPAHNGLVSNRFYDRNFKQFYSYKGKTAAEGKWYGGTPLWVLAEQQHMLTASFYWVGSEADVKGVYPTYRYPYNEKIGIHQRINTVVKWLKMPAERRPHLITFYFPEVDHAGHEYGPETAETKRQVLFIDSAINELNKAVKTTKLPISFVVVSDHGMATIDNQNVLQIPASVDTTKFTISGEDILVELYAKNPKDASAIKGTYETIKKQKTSDYNVYLRSNTPAYWHYGLKDDRYNRIGDILLEPIYPKVFKIGKGKTKPGAHGFDPIKVKQMQATFYAWGPAFKTHLTIPTFKNLDIYPMVSQVLGLKYSEKLDGSKNLAKRILKK</sequence>
<dbReference type="PANTHER" id="PTHR10151">
    <property type="entry name" value="ECTONUCLEOTIDE PYROPHOSPHATASE/PHOSPHODIESTERASE"/>
    <property type="match status" value="1"/>
</dbReference>
<feature type="chain" id="PRO_5029648692" evidence="1">
    <location>
        <begin position="22"/>
        <end position="425"/>
    </location>
</feature>
<dbReference type="RefSeq" id="WP_169605511.1">
    <property type="nucleotide sequence ID" value="NZ_CP051682.1"/>
</dbReference>
<dbReference type="Pfam" id="PF01663">
    <property type="entry name" value="Phosphodiest"/>
    <property type="match status" value="1"/>
</dbReference>
<dbReference type="Gene3D" id="3.30.1360.180">
    <property type="match status" value="1"/>
</dbReference>
<dbReference type="GO" id="GO:0016787">
    <property type="term" value="F:hydrolase activity"/>
    <property type="evidence" value="ECO:0007669"/>
    <property type="project" value="UniProtKB-ARBA"/>
</dbReference>